<dbReference type="EMBL" id="QMDW01000006">
    <property type="protein sequence ID" value="RJX50315.1"/>
    <property type="molecule type" value="Genomic_DNA"/>
</dbReference>
<keyword evidence="5" id="KW-1185">Reference proteome</keyword>
<proteinExistence type="predicted"/>
<dbReference type="OrthoDB" id="350231at2157"/>
<feature type="compositionally biased region" description="Basic and acidic residues" evidence="1">
    <location>
        <begin position="1"/>
        <end position="12"/>
    </location>
</feature>
<sequence length="235" mass="26184">MPPARDHVRPDGGIDTSDPPPIDTMDKETLEPETLAQNASQLETVVELLNRPALARVYIYVCYWAPVTPPQVMDALDLSKSTTYEYIDQLVELGLIKRDDSTRPQQLSAEPVLLVEQYAPIVITPTVLHALSLQEIDEDVEYFIDRYGLGKLIAALRGAGLHFAGKTTQRMVATDIDVRATEAMMIIYALKPALAVGRDHDPFFEYLFPDVDDEMDLPTLDTGQNGPPRSSDTER</sequence>
<dbReference type="InterPro" id="IPR055860">
    <property type="entry name" value="DUF7437"/>
</dbReference>
<dbReference type="AlphaFoldDB" id="A0A3A6QQ86"/>
<dbReference type="GO" id="GO:0003677">
    <property type="term" value="F:DNA binding"/>
    <property type="evidence" value="ECO:0007669"/>
    <property type="project" value="InterPro"/>
</dbReference>
<gene>
    <name evidence="4" type="ORF">DP106_05270</name>
</gene>
<evidence type="ECO:0000256" key="1">
    <source>
        <dbReference type="SAM" id="MobiDB-lite"/>
    </source>
</evidence>
<dbReference type="InterPro" id="IPR036390">
    <property type="entry name" value="WH_DNA-bd_sf"/>
</dbReference>
<reference evidence="4 5" key="1">
    <citation type="submission" date="2018-06" db="EMBL/GenBank/DDBJ databases">
        <title>Halonotius sp. F13-13 a new haloarchaeeon isolated from a solar saltern from Isla Cristina, Huelva, Spain.</title>
        <authorList>
            <person name="Duran-Viseras A."/>
            <person name="Sanchez-Porro C."/>
            <person name="Ventosa A."/>
        </authorList>
    </citation>
    <scope>NUCLEOTIDE SEQUENCE [LARGE SCALE GENOMIC DNA]</scope>
    <source>
        <strain evidence="4 5">CECT 7525</strain>
    </source>
</reference>
<dbReference type="GO" id="GO:0006355">
    <property type="term" value="P:regulation of DNA-templated transcription"/>
    <property type="evidence" value="ECO:0007669"/>
    <property type="project" value="InterPro"/>
</dbReference>
<evidence type="ECO:0000313" key="5">
    <source>
        <dbReference type="Proteomes" id="UP000281564"/>
    </source>
</evidence>
<feature type="region of interest" description="Disordered" evidence="1">
    <location>
        <begin position="1"/>
        <end position="26"/>
    </location>
</feature>
<name>A0A3A6QQ86_9EURY</name>
<dbReference type="Proteomes" id="UP000281564">
    <property type="component" value="Unassembled WGS sequence"/>
</dbReference>
<comment type="caution">
    <text evidence="4">The sequence shown here is derived from an EMBL/GenBank/DDBJ whole genome shotgun (WGS) entry which is preliminary data.</text>
</comment>
<feature type="domain" description="DUF7437" evidence="3">
    <location>
        <begin position="134"/>
        <end position="195"/>
    </location>
</feature>
<organism evidence="4 5">
    <name type="scientific">Halonotius pteroides</name>
    <dbReference type="NCBI Taxonomy" id="268735"/>
    <lineage>
        <taxon>Archaea</taxon>
        <taxon>Methanobacteriati</taxon>
        <taxon>Methanobacteriota</taxon>
        <taxon>Stenosarchaea group</taxon>
        <taxon>Halobacteria</taxon>
        <taxon>Halobacteriales</taxon>
        <taxon>Haloferacaceae</taxon>
        <taxon>Halonotius</taxon>
    </lineage>
</organism>
<dbReference type="InterPro" id="IPR005471">
    <property type="entry name" value="Tscrpt_reg_IclR_N"/>
</dbReference>
<feature type="domain" description="HTH iclR-type" evidence="2">
    <location>
        <begin position="66"/>
        <end position="100"/>
    </location>
</feature>
<accession>A0A3A6QQ86</accession>
<dbReference type="InterPro" id="IPR036388">
    <property type="entry name" value="WH-like_DNA-bd_sf"/>
</dbReference>
<dbReference type="Gene3D" id="1.10.10.10">
    <property type="entry name" value="Winged helix-like DNA-binding domain superfamily/Winged helix DNA-binding domain"/>
    <property type="match status" value="1"/>
</dbReference>
<dbReference type="SUPFAM" id="SSF46785">
    <property type="entry name" value="Winged helix' DNA-binding domain"/>
    <property type="match status" value="1"/>
</dbReference>
<evidence type="ECO:0000313" key="4">
    <source>
        <dbReference type="EMBL" id="RJX50315.1"/>
    </source>
</evidence>
<dbReference type="Pfam" id="PF09339">
    <property type="entry name" value="HTH_IclR"/>
    <property type="match status" value="1"/>
</dbReference>
<dbReference type="RefSeq" id="WP_120083883.1">
    <property type="nucleotide sequence ID" value="NZ_QMDW01000006.1"/>
</dbReference>
<dbReference type="Pfam" id="PF24218">
    <property type="entry name" value="DUF7437"/>
    <property type="match status" value="1"/>
</dbReference>
<protein>
    <submittedName>
        <fullName evidence="4">Uncharacterized protein</fullName>
    </submittedName>
</protein>
<evidence type="ECO:0000259" key="2">
    <source>
        <dbReference type="Pfam" id="PF09339"/>
    </source>
</evidence>
<evidence type="ECO:0000259" key="3">
    <source>
        <dbReference type="Pfam" id="PF24218"/>
    </source>
</evidence>